<dbReference type="EMBL" id="CP132315">
    <property type="protein sequence ID" value="WLS05050.1"/>
    <property type="molecule type" value="Genomic_DNA"/>
</dbReference>
<protein>
    <submittedName>
        <fullName evidence="1">DUF3800 domain-containing protein</fullName>
    </submittedName>
</protein>
<reference evidence="1 2" key="1">
    <citation type="submission" date="2023-08" db="EMBL/GenBank/DDBJ databases">
        <title>Pathogen: clinical or host-associated sample.</title>
        <authorList>
            <person name="Hergert J."/>
            <person name="Casey R."/>
            <person name="Wagner J."/>
            <person name="Young E.L."/>
            <person name="Oakeson K.F."/>
        </authorList>
    </citation>
    <scope>NUCLEOTIDE SEQUENCE [LARGE SCALE GENOMIC DNA]</scope>
    <source>
        <strain evidence="1 2">UPHL-collab-2</strain>
        <plasmid evidence="1 2">unnamed1</plasmid>
    </source>
</reference>
<gene>
    <name evidence="1" type="ORF">Q9315_23035</name>
</gene>
<proteinExistence type="predicted"/>
<organism evidence="1 2">
    <name type="scientific">Shinella oryzae</name>
    <dbReference type="NCBI Taxonomy" id="2871820"/>
    <lineage>
        <taxon>Bacteria</taxon>
        <taxon>Pseudomonadati</taxon>
        <taxon>Pseudomonadota</taxon>
        <taxon>Alphaproteobacteria</taxon>
        <taxon>Hyphomicrobiales</taxon>
        <taxon>Rhizobiaceae</taxon>
        <taxon>Shinella</taxon>
    </lineage>
</organism>
<geneLocation type="plasmid" evidence="1 2">
    <name>unnamed1</name>
</geneLocation>
<keyword evidence="2" id="KW-1185">Reference proteome</keyword>
<accession>A0ABY9K904</accession>
<keyword evidence="1" id="KW-0614">Plasmid</keyword>
<dbReference type="Proteomes" id="UP001225788">
    <property type="component" value="Plasmid unnamed1"/>
</dbReference>
<dbReference type="RefSeq" id="WP_306161508.1">
    <property type="nucleotide sequence ID" value="NZ_CP132315.1"/>
</dbReference>
<dbReference type="InterPro" id="IPR024524">
    <property type="entry name" value="DUF3800"/>
</dbReference>
<sequence length="244" mass="26763">MSIYIDESIHARANFIVLAAVVASDEQTQQAEKALSACGFVPRQDEFKSSMRMAENPNAQQLRDRFQEIIGRCKIAIGVCSVHERDHLMSLAGRIIEAITRHGTFAEKTVYLDQGMKSNPVRLPDGYTLETGCNSKSVIGIQLADCCAHFVSSIILGEMGLFNKKVPANRIYPGDPGELDLAWELWASIRHALAGPEPAGVLDDYGDYEPSMKSFGMVFSDGCDVAVAQAVKKRLGEVWIGCIH</sequence>
<dbReference type="Pfam" id="PF12686">
    <property type="entry name" value="DUF3800"/>
    <property type="match status" value="1"/>
</dbReference>
<evidence type="ECO:0000313" key="2">
    <source>
        <dbReference type="Proteomes" id="UP001225788"/>
    </source>
</evidence>
<name>A0ABY9K904_9HYPH</name>
<evidence type="ECO:0000313" key="1">
    <source>
        <dbReference type="EMBL" id="WLS05050.1"/>
    </source>
</evidence>